<evidence type="ECO:0000313" key="4">
    <source>
        <dbReference type="WBParaSite" id="nRc.2.0.1.t47103-RA"/>
    </source>
</evidence>
<keyword evidence="3" id="KW-1185">Reference proteome</keyword>
<dbReference type="Proteomes" id="UP000887565">
    <property type="component" value="Unplaced"/>
</dbReference>
<accession>A0A915L9K6</accession>
<sequence>YVDEWSKKCPAPRQCVVEDVGHRNYLKIQFYCQAMGEYCLFKVTPFTFRTKQPVTWLHLMFLHLQARSPTALSSSVESVQKLKSCWNLLPKNFTKSKSFTALVTSAFPSNKGQQLIFKELQAATYFDQFSYNSTSHSKKWCCFPCNNPAKVQHFLRSGDDPVI</sequence>
<evidence type="ECO:0000313" key="3">
    <source>
        <dbReference type="Proteomes" id="UP000887565"/>
    </source>
</evidence>
<dbReference type="PANTHER" id="PTHR21630">
    <property type="entry name" value="VEPH-A/MELTED"/>
    <property type="match status" value="1"/>
</dbReference>
<dbReference type="AlphaFoldDB" id="A0A915L9K6"/>
<dbReference type="GO" id="GO:0012505">
    <property type="term" value="C:endomembrane system"/>
    <property type="evidence" value="ECO:0007669"/>
    <property type="project" value="UniProtKB-SubCell"/>
</dbReference>
<evidence type="ECO:0000256" key="1">
    <source>
        <dbReference type="ARBA" id="ARBA00004184"/>
    </source>
</evidence>
<dbReference type="WBParaSite" id="nRc.2.0.1.t47103-RA">
    <property type="protein sequence ID" value="nRc.2.0.1.t47103-RA"/>
    <property type="gene ID" value="nRc.2.0.1.g47103"/>
</dbReference>
<dbReference type="InterPro" id="IPR039888">
    <property type="entry name" value="Melted-like"/>
</dbReference>
<dbReference type="OMA" id="YVDEWSK"/>
<protein>
    <submittedName>
        <fullName evidence="4">Uncharacterized protein</fullName>
    </submittedName>
</protein>
<dbReference type="PANTHER" id="PTHR21630:SF10">
    <property type="entry name" value="VENTRICULAR ZONE-EXPRESSED PH DOMAIN-CONTAINING PROTEIN HOMOLOG 1"/>
    <property type="match status" value="1"/>
</dbReference>
<comment type="subcellular location">
    <subcellularLocation>
        <location evidence="1">Endomembrane system</location>
        <topology evidence="1">Peripheral membrane protein</topology>
    </subcellularLocation>
</comment>
<keyword evidence="2" id="KW-0472">Membrane</keyword>
<evidence type="ECO:0000256" key="2">
    <source>
        <dbReference type="ARBA" id="ARBA00023136"/>
    </source>
</evidence>
<reference evidence="4" key="1">
    <citation type="submission" date="2022-11" db="UniProtKB">
        <authorList>
            <consortium name="WormBaseParasite"/>
        </authorList>
    </citation>
    <scope>IDENTIFICATION</scope>
</reference>
<name>A0A915L9K6_ROMCU</name>
<dbReference type="GO" id="GO:0009966">
    <property type="term" value="P:regulation of signal transduction"/>
    <property type="evidence" value="ECO:0007669"/>
    <property type="project" value="TreeGrafter"/>
</dbReference>
<dbReference type="GO" id="GO:0010314">
    <property type="term" value="F:phosphatidylinositol-5-phosphate binding"/>
    <property type="evidence" value="ECO:0007669"/>
    <property type="project" value="TreeGrafter"/>
</dbReference>
<organism evidence="3 4">
    <name type="scientific">Romanomermis culicivorax</name>
    <name type="common">Nematode worm</name>
    <dbReference type="NCBI Taxonomy" id="13658"/>
    <lineage>
        <taxon>Eukaryota</taxon>
        <taxon>Metazoa</taxon>
        <taxon>Ecdysozoa</taxon>
        <taxon>Nematoda</taxon>
        <taxon>Enoplea</taxon>
        <taxon>Dorylaimia</taxon>
        <taxon>Mermithida</taxon>
        <taxon>Mermithoidea</taxon>
        <taxon>Mermithidae</taxon>
        <taxon>Romanomermis</taxon>
    </lineage>
</organism>
<proteinExistence type="predicted"/>
<dbReference type="GO" id="GO:0005886">
    <property type="term" value="C:plasma membrane"/>
    <property type="evidence" value="ECO:0007669"/>
    <property type="project" value="TreeGrafter"/>
</dbReference>